<sequence>MAIAAAVKERDLMVTASLSRFFKAYPYPTATTSPTSAHSHTRQPETLYMLPKRSPEASTVRAVNDPKGETISRLAFPIPVSGPIPSILREKASIHSSVYMEMFSFESAMQARACFPSLAPSRKNSEGRAPWASIRFTGGVRSASGRQDDLFVRGEGGREGG</sequence>
<protein>
    <submittedName>
        <fullName evidence="1">Uncharacterized protein</fullName>
    </submittedName>
</protein>
<comment type="caution">
    <text evidence="1">The sequence shown here is derived from an EMBL/GenBank/DDBJ whole genome shotgun (WGS) entry which is preliminary data.</text>
</comment>
<proteinExistence type="predicted"/>
<evidence type="ECO:0000313" key="1">
    <source>
        <dbReference type="EMBL" id="OAE22297.1"/>
    </source>
</evidence>
<evidence type="ECO:0000313" key="2">
    <source>
        <dbReference type="Proteomes" id="UP000077202"/>
    </source>
</evidence>
<dbReference type="AlphaFoldDB" id="A0A176VNS0"/>
<name>A0A176VNS0_MARPO</name>
<organism evidence="1 2">
    <name type="scientific">Marchantia polymorpha subsp. ruderalis</name>
    <dbReference type="NCBI Taxonomy" id="1480154"/>
    <lineage>
        <taxon>Eukaryota</taxon>
        <taxon>Viridiplantae</taxon>
        <taxon>Streptophyta</taxon>
        <taxon>Embryophyta</taxon>
        <taxon>Marchantiophyta</taxon>
        <taxon>Marchantiopsida</taxon>
        <taxon>Marchantiidae</taxon>
        <taxon>Marchantiales</taxon>
        <taxon>Marchantiaceae</taxon>
        <taxon>Marchantia</taxon>
    </lineage>
</organism>
<gene>
    <name evidence="1" type="ORF">AXG93_1504s1070</name>
</gene>
<accession>A0A176VNS0</accession>
<reference evidence="1" key="1">
    <citation type="submission" date="2016-03" db="EMBL/GenBank/DDBJ databases">
        <title>Mechanisms controlling the formation of the plant cell surface in tip-growing cells are functionally conserved among land plants.</title>
        <authorList>
            <person name="Honkanen S."/>
            <person name="Jones V.A."/>
            <person name="Morieri G."/>
            <person name="Champion C."/>
            <person name="Hetherington A.J."/>
            <person name="Kelly S."/>
            <person name="Saint-Marcoux D."/>
            <person name="Proust H."/>
            <person name="Prescott H."/>
            <person name="Dolan L."/>
        </authorList>
    </citation>
    <scope>NUCLEOTIDE SEQUENCE [LARGE SCALE GENOMIC DNA]</scope>
    <source>
        <tissue evidence="1">Whole gametophyte</tissue>
    </source>
</reference>
<dbReference type="Proteomes" id="UP000077202">
    <property type="component" value="Unassembled WGS sequence"/>
</dbReference>
<dbReference type="EMBL" id="LVLJ01003222">
    <property type="protein sequence ID" value="OAE22297.1"/>
    <property type="molecule type" value="Genomic_DNA"/>
</dbReference>
<keyword evidence="2" id="KW-1185">Reference proteome</keyword>